<feature type="region of interest" description="Disordered" evidence="1">
    <location>
        <begin position="1"/>
        <end position="20"/>
    </location>
</feature>
<proteinExistence type="predicted"/>
<evidence type="ECO:0000256" key="1">
    <source>
        <dbReference type="SAM" id="MobiDB-lite"/>
    </source>
</evidence>
<evidence type="ECO:0000313" key="3">
    <source>
        <dbReference type="Proteomes" id="UP000030663"/>
    </source>
</evidence>
<accession>X0B470</accession>
<sequence>MIHPSLAEANAGPDSVLVESDAYPTKPRTFHELAA</sequence>
<dbReference type="Proteomes" id="UP000030663">
    <property type="component" value="Unassembled WGS sequence"/>
</dbReference>
<gene>
    <name evidence="2" type="ORF">FOQG_18712</name>
</gene>
<protein>
    <submittedName>
        <fullName evidence="2">Uncharacterized protein</fullName>
    </submittedName>
</protein>
<keyword evidence="3" id="KW-1185">Reference proteome</keyword>
<evidence type="ECO:0000313" key="2">
    <source>
        <dbReference type="EMBL" id="EXK76551.1"/>
    </source>
</evidence>
<reference evidence="2 3" key="1">
    <citation type="submission" date="2011-11" db="EMBL/GenBank/DDBJ databases">
        <title>The Genome Sequence of Fusarium oxysporum PHW815.</title>
        <authorList>
            <consortium name="The Broad Institute Genome Sequencing Platform"/>
            <person name="Ma L.-J."/>
            <person name="Gale L.R."/>
            <person name="Schwartz D.C."/>
            <person name="Zhou S."/>
            <person name="Corby-Kistler H."/>
            <person name="Young S.K."/>
            <person name="Zeng Q."/>
            <person name="Gargeya S."/>
            <person name="Fitzgerald M."/>
            <person name="Haas B."/>
            <person name="Abouelleil A."/>
            <person name="Alvarado L."/>
            <person name="Arachchi H.M."/>
            <person name="Berlin A."/>
            <person name="Brown A."/>
            <person name="Chapman S.B."/>
            <person name="Chen Z."/>
            <person name="Dunbar C."/>
            <person name="Freedman E."/>
            <person name="Gearin G."/>
            <person name="Goldberg J."/>
            <person name="Griggs A."/>
            <person name="Gujja S."/>
            <person name="Heiman D."/>
            <person name="Howarth C."/>
            <person name="Larson L."/>
            <person name="Lui A."/>
            <person name="MacDonald P.J.P."/>
            <person name="Montmayeur A."/>
            <person name="Murphy C."/>
            <person name="Neiman D."/>
            <person name="Pearson M."/>
            <person name="Priest M."/>
            <person name="Roberts A."/>
            <person name="Saif S."/>
            <person name="Shea T."/>
            <person name="Shenoy N."/>
            <person name="Sisk P."/>
            <person name="Stolte C."/>
            <person name="Sykes S."/>
            <person name="Wortman J."/>
            <person name="Nusbaum C."/>
            <person name="Birren B."/>
        </authorList>
    </citation>
    <scope>NUCLEOTIDE SEQUENCE [LARGE SCALE GENOMIC DNA]</scope>
    <source>
        <strain evidence="2 3">54005</strain>
    </source>
</reference>
<name>X0B470_FUSOX</name>
<dbReference type="EMBL" id="KI979487">
    <property type="protein sequence ID" value="EXK76551.1"/>
    <property type="molecule type" value="Genomic_DNA"/>
</dbReference>
<dbReference type="HOGENOM" id="CLU_3368575_0_0_1"/>
<dbReference type="AlphaFoldDB" id="X0B470"/>
<organism evidence="2 3">
    <name type="scientific">Fusarium oxysporum f. sp. raphani 54005</name>
    <dbReference type="NCBI Taxonomy" id="1089458"/>
    <lineage>
        <taxon>Eukaryota</taxon>
        <taxon>Fungi</taxon>
        <taxon>Dikarya</taxon>
        <taxon>Ascomycota</taxon>
        <taxon>Pezizomycotina</taxon>
        <taxon>Sordariomycetes</taxon>
        <taxon>Hypocreomycetidae</taxon>
        <taxon>Hypocreales</taxon>
        <taxon>Nectriaceae</taxon>
        <taxon>Fusarium</taxon>
        <taxon>Fusarium oxysporum species complex</taxon>
    </lineage>
</organism>
<dbReference type="OrthoDB" id="5215637at2759"/>